<dbReference type="STRING" id="91928.A0A0D2ATL2"/>
<proteinExistence type="predicted"/>
<dbReference type="RefSeq" id="XP_016230264.1">
    <property type="nucleotide sequence ID" value="XM_016386132.1"/>
</dbReference>
<feature type="compositionally biased region" description="Low complexity" evidence="1">
    <location>
        <begin position="278"/>
        <end position="292"/>
    </location>
</feature>
<evidence type="ECO:0000256" key="1">
    <source>
        <dbReference type="SAM" id="MobiDB-lite"/>
    </source>
</evidence>
<feature type="region of interest" description="Disordered" evidence="1">
    <location>
        <begin position="1"/>
        <end position="29"/>
    </location>
</feature>
<feature type="region of interest" description="Disordered" evidence="1">
    <location>
        <begin position="258"/>
        <end position="292"/>
    </location>
</feature>
<dbReference type="VEuPathDB" id="FungiDB:PV08_11824"/>
<feature type="region of interest" description="Disordered" evidence="1">
    <location>
        <begin position="173"/>
        <end position="202"/>
    </location>
</feature>
<gene>
    <name evidence="2" type="ORF">PV08_11824</name>
</gene>
<dbReference type="AlphaFoldDB" id="A0A0D2ATL2"/>
<dbReference type="GeneID" id="27338907"/>
<keyword evidence="3" id="KW-1185">Reference proteome</keyword>
<feature type="compositionally biased region" description="Basic and acidic residues" evidence="1">
    <location>
        <begin position="131"/>
        <end position="141"/>
    </location>
</feature>
<feature type="region of interest" description="Disordered" evidence="1">
    <location>
        <begin position="111"/>
        <end position="148"/>
    </location>
</feature>
<dbReference type="Proteomes" id="UP000053328">
    <property type="component" value="Unassembled WGS sequence"/>
</dbReference>
<dbReference type="EMBL" id="KN847501">
    <property type="protein sequence ID" value="KIW10048.1"/>
    <property type="molecule type" value="Genomic_DNA"/>
</dbReference>
<evidence type="ECO:0000313" key="3">
    <source>
        <dbReference type="Proteomes" id="UP000053328"/>
    </source>
</evidence>
<organism evidence="2 3">
    <name type="scientific">Exophiala spinifera</name>
    <dbReference type="NCBI Taxonomy" id="91928"/>
    <lineage>
        <taxon>Eukaryota</taxon>
        <taxon>Fungi</taxon>
        <taxon>Dikarya</taxon>
        <taxon>Ascomycota</taxon>
        <taxon>Pezizomycotina</taxon>
        <taxon>Eurotiomycetes</taxon>
        <taxon>Chaetothyriomycetidae</taxon>
        <taxon>Chaetothyriales</taxon>
        <taxon>Herpotrichiellaceae</taxon>
        <taxon>Exophiala</taxon>
    </lineage>
</organism>
<name>A0A0D2ATL2_9EURO</name>
<dbReference type="HOGENOM" id="CLU_080625_0_0_1"/>
<protein>
    <submittedName>
        <fullName evidence="2">Uncharacterized protein</fullName>
    </submittedName>
</protein>
<reference evidence="2 3" key="1">
    <citation type="submission" date="2015-01" db="EMBL/GenBank/DDBJ databases">
        <title>The Genome Sequence of Exophiala spinifera CBS89968.</title>
        <authorList>
            <consortium name="The Broad Institute Genomics Platform"/>
            <person name="Cuomo C."/>
            <person name="de Hoog S."/>
            <person name="Gorbushina A."/>
            <person name="Stielow B."/>
            <person name="Teixiera M."/>
            <person name="Abouelleil A."/>
            <person name="Chapman S.B."/>
            <person name="Priest M."/>
            <person name="Young S.K."/>
            <person name="Wortman J."/>
            <person name="Nusbaum C."/>
            <person name="Birren B."/>
        </authorList>
    </citation>
    <scope>NUCLEOTIDE SEQUENCE [LARGE SCALE GENOMIC DNA]</scope>
    <source>
        <strain evidence="2 3">CBS 89968</strain>
    </source>
</reference>
<feature type="compositionally biased region" description="Basic and acidic residues" evidence="1">
    <location>
        <begin position="258"/>
        <end position="273"/>
    </location>
</feature>
<evidence type="ECO:0000313" key="2">
    <source>
        <dbReference type="EMBL" id="KIW10048.1"/>
    </source>
</evidence>
<accession>A0A0D2ATL2</accession>
<sequence length="292" mass="32710">MVSPGKETINVQRHGRASWHSKSTDDVNGRVTDIFLDKRHASQSDDGERPHKVGRLSDLQQASVASLMEDLTPDIPPSKLYSLLPSPSATKTDDVSGCTERLYGNKDAVKAGQLHHKWSPANSPIPGRKTRSPDRHTERPFATRGRSPLKPLDSGAFVAKWLSSVLSSEEYDTQYDMSLPPSKRSRSSESLSRRLSHPYEGSESTVSADKIYSISQYVDYLVALETKGNFMRPSATRFVKEDHMLDEKLLYTRQPRPDHRLFDDRFDKFHSDSRPMGSSSLSRPASSPRPVG</sequence>